<dbReference type="RefSeq" id="WP_184431022.1">
    <property type="nucleotide sequence ID" value="NZ_JACIGI010000002.1"/>
</dbReference>
<evidence type="ECO:0000313" key="1">
    <source>
        <dbReference type="EMBL" id="MBB4284536.1"/>
    </source>
</evidence>
<dbReference type="PIRSF" id="PIRSF028744">
    <property type="entry name" value="Addict_mod_HI1419"/>
    <property type="match status" value="1"/>
</dbReference>
<dbReference type="PANTHER" id="PTHR41791:SF1">
    <property type="entry name" value="SSL7039 PROTEIN"/>
    <property type="match status" value="1"/>
</dbReference>
<proteinExistence type="predicted"/>
<sequence length="104" mass="11515">MYTILRTDVFDAWLAGLKDHTAKARILVRVRSAERGHFGDCKSVGGKVSEMRIDVGPGYRVYFTRQGSVVYVLLCGGDKSSQARDIKRAQDMAAHLDEALPGEE</sequence>
<keyword evidence="2" id="KW-1185">Reference proteome</keyword>
<dbReference type="AlphaFoldDB" id="A0A7W6WIS8"/>
<accession>A0A7W6WIS8</accession>
<comment type="caution">
    <text evidence="1">The sequence shown here is derived from an EMBL/GenBank/DDBJ whole genome shotgun (WGS) entry which is preliminary data.</text>
</comment>
<dbReference type="InterPro" id="IPR014056">
    <property type="entry name" value="TypeIITA-like_toxin_pred"/>
</dbReference>
<organism evidence="1 2">
    <name type="scientific">Roseospira goensis</name>
    <dbReference type="NCBI Taxonomy" id="391922"/>
    <lineage>
        <taxon>Bacteria</taxon>
        <taxon>Pseudomonadati</taxon>
        <taxon>Pseudomonadota</taxon>
        <taxon>Alphaproteobacteria</taxon>
        <taxon>Rhodospirillales</taxon>
        <taxon>Rhodospirillaceae</taxon>
        <taxon>Roseospira</taxon>
    </lineage>
</organism>
<gene>
    <name evidence="1" type="ORF">GGD88_000243</name>
</gene>
<name>A0A7W6WIS8_9PROT</name>
<dbReference type="Proteomes" id="UP000555728">
    <property type="component" value="Unassembled WGS sequence"/>
</dbReference>
<evidence type="ECO:0000313" key="2">
    <source>
        <dbReference type="Proteomes" id="UP000555728"/>
    </source>
</evidence>
<dbReference type="PANTHER" id="PTHR41791">
    <property type="entry name" value="SSL7039 PROTEIN"/>
    <property type="match status" value="1"/>
</dbReference>
<protein>
    <submittedName>
        <fullName evidence="1">Putative addiction module killer protein</fullName>
    </submittedName>
</protein>
<dbReference type="EMBL" id="JACIGI010000002">
    <property type="protein sequence ID" value="MBB4284536.1"/>
    <property type="molecule type" value="Genomic_DNA"/>
</dbReference>
<dbReference type="NCBIfam" id="TIGR02683">
    <property type="entry name" value="upstrm_HI1419"/>
    <property type="match status" value="1"/>
</dbReference>
<reference evidence="1 2" key="1">
    <citation type="submission" date="2020-08" db="EMBL/GenBank/DDBJ databases">
        <title>Genome sequencing of Purple Non-Sulfur Bacteria from various extreme environments.</title>
        <authorList>
            <person name="Mayer M."/>
        </authorList>
    </citation>
    <scope>NUCLEOTIDE SEQUENCE [LARGE SCALE GENOMIC DNA]</scope>
    <source>
        <strain evidence="1 2">JA135</strain>
    </source>
</reference>